<organism evidence="2 3">
    <name type="scientific">Loa loa</name>
    <name type="common">Eye worm</name>
    <name type="synonym">Filaria loa</name>
    <dbReference type="NCBI Taxonomy" id="7209"/>
    <lineage>
        <taxon>Eukaryota</taxon>
        <taxon>Metazoa</taxon>
        <taxon>Ecdysozoa</taxon>
        <taxon>Nematoda</taxon>
        <taxon>Chromadorea</taxon>
        <taxon>Rhabditida</taxon>
        <taxon>Spirurina</taxon>
        <taxon>Spiruromorpha</taxon>
        <taxon>Filarioidea</taxon>
        <taxon>Onchocercidae</taxon>
        <taxon>Loa</taxon>
    </lineage>
</organism>
<dbReference type="WBParaSite" id="EN70_6928">
    <property type="protein sequence ID" value="EN70_6928"/>
    <property type="gene ID" value="EN70_6928"/>
</dbReference>
<dbReference type="Gene3D" id="1.25.40.10">
    <property type="entry name" value="Tetratricopeptide repeat domain"/>
    <property type="match status" value="1"/>
</dbReference>
<protein>
    <submittedName>
        <fullName evidence="3">TPR_REGION domain-containing protein</fullName>
    </submittedName>
</protein>
<feature type="compositionally biased region" description="Basic and acidic residues" evidence="1">
    <location>
        <begin position="720"/>
        <end position="730"/>
    </location>
</feature>
<evidence type="ECO:0000256" key="1">
    <source>
        <dbReference type="SAM" id="MobiDB-lite"/>
    </source>
</evidence>
<proteinExistence type="predicted"/>
<feature type="region of interest" description="Disordered" evidence="1">
    <location>
        <begin position="720"/>
        <end position="740"/>
    </location>
</feature>
<feature type="compositionally biased region" description="Acidic residues" evidence="1">
    <location>
        <begin position="731"/>
        <end position="740"/>
    </location>
</feature>
<feature type="compositionally biased region" description="Polar residues" evidence="1">
    <location>
        <begin position="642"/>
        <end position="652"/>
    </location>
</feature>
<dbReference type="Proteomes" id="UP000095285">
    <property type="component" value="Unassembled WGS sequence"/>
</dbReference>
<dbReference type="InterPro" id="IPR011990">
    <property type="entry name" value="TPR-like_helical_dom_sf"/>
</dbReference>
<keyword evidence="2" id="KW-1185">Reference proteome</keyword>
<sequence length="740" mass="85674">MKGKLLKNKSKGCDSYRDAIRYEVSAEVKFKKELYEEAIENYQKSIRIYLLYGNDVEMSDHFPKLIDLHYKIVVAYEALAKKTNCLEPVKYAIAHISKLLEYRSYDRNTRLKRCALWKTLQDREKALIDALVYFCMELSKDCRDIPLENINRALSNDLKQLINEECDQIDSYSKSLKSFLTQDFINLWLACDCNDPLVEDIWNVRNEQLGVLPDDIVPIQDGPYKQALKALSNGELSLVMKSLEEASMKGKYRLEAILLLAFAHTRDDGGIVDKYLDRFERIWEQKPTGYDTRRCKQLVVRYVSISRAIRYNPFSGKKLENETNEVEASLYLQEALVIFWRRANPDIGEVFWKKGFKNDNRRKLQHIQKLCDLALTVKPDFHYAKILKFRSILELQMAVSISLLCDDDLKLLESVVDKGNETFPKYNAFGDLCLYSVYIANSKTDKARVRCDRMLKALFFHGQPLTFLIRCDWDADRMQTLERLQMLLEKEPENYLAHILMYQYHFKHDKLNCALAHAYSVLKYWPYHMNPDNLSIHIREYVHCRLLEAVQEELNLAAEVSLSMKASFSSSALEEGIGKKFCIEMDVNECKNNAEIVRQSDNDFSVMGQFQKKLEAIARQECGISKFSTEKGQDLNAYEAETPSTSNSQFLDNSGKYGDSGTSEEKAENVKGMIGAAFIYAEQLRREIEHGSRMKKDQHRCEDITVDKDFLIKGKSKCEKSIESNERNVENGDDSDDTVS</sequence>
<evidence type="ECO:0000313" key="2">
    <source>
        <dbReference type="Proteomes" id="UP000095285"/>
    </source>
</evidence>
<dbReference type="SUPFAM" id="SSF48452">
    <property type="entry name" value="TPR-like"/>
    <property type="match status" value="1"/>
</dbReference>
<accession>A0A1I7VW43</accession>
<feature type="region of interest" description="Disordered" evidence="1">
    <location>
        <begin position="638"/>
        <end position="665"/>
    </location>
</feature>
<name>A0A1I7VW43_LOALO</name>
<dbReference type="AlphaFoldDB" id="A0A1I7VW43"/>
<reference evidence="2" key="1">
    <citation type="submission" date="2012-04" db="EMBL/GenBank/DDBJ databases">
        <title>The Genome Sequence of Loa loa.</title>
        <authorList>
            <consortium name="The Broad Institute Genome Sequencing Platform"/>
            <consortium name="Broad Institute Genome Sequencing Center for Infectious Disease"/>
            <person name="Nutman T.B."/>
            <person name="Fink D.L."/>
            <person name="Russ C."/>
            <person name="Young S."/>
            <person name="Zeng Q."/>
            <person name="Gargeya S."/>
            <person name="Alvarado L."/>
            <person name="Berlin A."/>
            <person name="Chapman S.B."/>
            <person name="Chen Z."/>
            <person name="Freedman E."/>
            <person name="Gellesch M."/>
            <person name="Goldberg J."/>
            <person name="Griggs A."/>
            <person name="Gujja S."/>
            <person name="Heilman E.R."/>
            <person name="Heiman D."/>
            <person name="Howarth C."/>
            <person name="Mehta T."/>
            <person name="Neiman D."/>
            <person name="Pearson M."/>
            <person name="Roberts A."/>
            <person name="Saif S."/>
            <person name="Shea T."/>
            <person name="Shenoy N."/>
            <person name="Sisk P."/>
            <person name="Stolte C."/>
            <person name="Sykes S."/>
            <person name="White J."/>
            <person name="Yandava C."/>
            <person name="Haas B."/>
            <person name="Henn M.R."/>
            <person name="Nusbaum C."/>
            <person name="Birren B."/>
        </authorList>
    </citation>
    <scope>NUCLEOTIDE SEQUENCE [LARGE SCALE GENOMIC DNA]</scope>
</reference>
<reference evidence="3" key="2">
    <citation type="submission" date="2016-11" db="UniProtKB">
        <authorList>
            <consortium name="WormBaseParasite"/>
        </authorList>
    </citation>
    <scope>IDENTIFICATION</scope>
</reference>
<evidence type="ECO:0000313" key="3">
    <source>
        <dbReference type="WBParaSite" id="EN70_6928"/>
    </source>
</evidence>